<keyword evidence="9" id="KW-0347">Helicase</keyword>
<evidence type="ECO:0000256" key="2">
    <source>
        <dbReference type="ARBA" id="ARBA00022763"/>
    </source>
</evidence>
<dbReference type="STRING" id="29364.SAMN04487772_106149"/>
<keyword evidence="3 6" id="KW-0238">DNA-binding</keyword>
<dbReference type="SUPFAM" id="SSF47781">
    <property type="entry name" value="RuvA domain 2-like"/>
    <property type="match status" value="1"/>
</dbReference>
<dbReference type="InterPro" id="IPR013849">
    <property type="entry name" value="DNA_helicase_Holl-junc_RuvA_I"/>
</dbReference>
<name>A0A1I0B486_9FIRM</name>
<dbReference type="SUPFAM" id="SSF46929">
    <property type="entry name" value="DNA helicase RuvA subunit, C-terminal domain"/>
    <property type="match status" value="1"/>
</dbReference>
<reference evidence="9 10" key="1">
    <citation type="submission" date="2016-10" db="EMBL/GenBank/DDBJ databases">
        <authorList>
            <person name="de Groot N.N."/>
        </authorList>
    </citation>
    <scope>NUCLEOTIDE SEQUENCE [LARGE SCALE GENOMIC DNA]</scope>
    <source>
        <strain evidence="9 10">DSM 1801</strain>
    </source>
</reference>
<evidence type="ECO:0000256" key="7">
    <source>
        <dbReference type="SAM" id="Coils"/>
    </source>
</evidence>
<dbReference type="GO" id="GO:0005524">
    <property type="term" value="F:ATP binding"/>
    <property type="evidence" value="ECO:0007669"/>
    <property type="project" value="InterPro"/>
</dbReference>
<evidence type="ECO:0000256" key="1">
    <source>
        <dbReference type="ARBA" id="ARBA00022490"/>
    </source>
</evidence>
<evidence type="ECO:0000313" key="10">
    <source>
        <dbReference type="Proteomes" id="UP000199800"/>
    </source>
</evidence>
<dbReference type="Pfam" id="PF01330">
    <property type="entry name" value="RuvA_N"/>
    <property type="match status" value="1"/>
</dbReference>
<protein>
    <recommendedName>
        <fullName evidence="6">Holliday junction branch migration complex subunit RuvA</fullName>
    </recommendedName>
</protein>
<dbReference type="RefSeq" id="WP_092477332.1">
    <property type="nucleotide sequence ID" value="NZ_FOHN01000006.1"/>
</dbReference>
<dbReference type="Gene3D" id="1.10.8.10">
    <property type="entry name" value="DNA helicase RuvA subunit, C-terminal domain"/>
    <property type="match status" value="1"/>
</dbReference>
<dbReference type="EMBL" id="FOHN01000006">
    <property type="protein sequence ID" value="SET01295.1"/>
    <property type="molecule type" value="Genomic_DNA"/>
</dbReference>
<evidence type="ECO:0000313" key="9">
    <source>
        <dbReference type="EMBL" id="SET01295.1"/>
    </source>
</evidence>
<comment type="caution">
    <text evidence="6">Lacks conserved residue(s) required for the propagation of feature annotation.</text>
</comment>
<organism evidence="9 10">
    <name type="scientific">[Clostridium] polysaccharolyticum</name>
    <dbReference type="NCBI Taxonomy" id="29364"/>
    <lineage>
        <taxon>Bacteria</taxon>
        <taxon>Bacillati</taxon>
        <taxon>Bacillota</taxon>
        <taxon>Clostridia</taxon>
        <taxon>Lachnospirales</taxon>
        <taxon>Lachnospiraceae</taxon>
    </lineage>
</organism>
<keyword evidence="9" id="KW-0378">Hydrolase</keyword>
<dbReference type="GO" id="GO:0005737">
    <property type="term" value="C:cytoplasm"/>
    <property type="evidence" value="ECO:0007669"/>
    <property type="project" value="UniProtKB-SubCell"/>
</dbReference>
<evidence type="ECO:0000259" key="8">
    <source>
        <dbReference type="SMART" id="SM00278"/>
    </source>
</evidence>
<dbReference type="GO" id="GO:0009379">
    <property type="term" value="C:Holliday junction helicase complex"/>
    <property type="evidence" value="ECO:0007669"/>
    <property type="project" value="InterPro"/>
</dbReference>
<gene>
    <name evidence="6" type="primary">ruvA</name>
    <name evidence="9" type="ORF">SAMN04487772_106149</name>
</gene>
<dbReference type="HAMAP" id="MF_00031">
    <property type="entry name" value="DNA_HJ_migration_RuvA"/>
    <property type="match status" value="1"/>
</dbReference>
<dbReference type="InterPro" id="IPR003583">
    <property type="entry name" value="Hlx-hairpin-Hlx_DNA-bd_motif"/>
</dbReference>
<dbReference type="Gene3D" id="1.10.150.20">
    <property type="entry name" value="5' to 3' exonuclease, C-terminal subdomain"/>
    <property type="match status" value="1"/>
</dbReference>
<comment type="function">
    <text evidence="6">The RuvA-RuvB-RuvC complex processes Holliday junction (HJ) DNA during genetic recombination and DNA repair, while the RuvA-RuvB complex plays an important role in the rescue of blocked DNA replication forks via replication fork reversal (RFR). RuvA specifically binds to HJ cruciform DNA, conferring on it an open structure. The RuvB hexamer acts as an ATP-dependent pump, pulling dsDNA into and through the RuvAB complex. HJ branch migration allows RuvC to scan DNA until it finds its consensus sequence, where it cleaves and resolves the cruciform DNA.</text>
</comment>
<sequence length="207" mass="22505">MIAYIKGELAEVNENGIVVESNMTGYAISVPSSVLSQLPAIGEQIKIHTYLHVREDAMLLYGFLTKEDLAIFKLLIMVNGIGPKAALGILSAISPDELRFAILSDDTKTISKAPGIGAKTASKLILELKDKVRMEDAFEIRLKHAEEAMHESKKEAQASIQNDAAAALVALGYSSTEALKAVRQVEITENTDVEDVLKKALKHISLF</sequence>
<feature type="domain" description="Helix-hairpin-helix DNA-binding motif class 1" evidence="8">
    <location>
        <begin position="108"/>
        <end position="127"/>
    </location>
</feature>
<keyword evidence="2 6" id="KW-0227">DNA damage</keyword>
<dbReference type="GO" id="GO:0048476">
    <property type="term" value="C:Holliday junction resolvase complex"/>
    <property type="evidence" value="ECO:0007669"/>
    <property type="project" value="UniProtKB-UniRule"/>
</dbReference>
<keyword evidence="1 6" id="KW-0963">Cytoplasm</keyword>
<dbReference type="NCBIfam" id="TIGR00084">
    <property type="entry name" value="ruvA"/>
    <property type="match status" value="1"/>
</dbReference>
<feature type="region of interest" description="Domain III" evidence="6">
    <location>
        <begin position="158"/>
        <end position="207"/>
    </location>
</feature>
<keyword evidence="9" id="KW-0067">ATP-binding</keyword>
<evidence type="ECO:0000256" key="4">
    <source>
        <dbReference type="ARBA" id="ARBA00023172"/>
    </source>
</evidence>
<dbReference type="SMART" id="SM00278">
    <property type="entry name" value="HhH1"/>
    <property type="match status" value="2"/>
</dbReference>
<feature type="coiled-coil region" evidence="7">
    <location>
        <begin position="135"/>
        <end position="162"/>
    </location>
</feature>
<dbReference type="Gene3D" id="2.40.50.140">
    <property type="entry name" value="Nucleic acid-binding proteins"/>
    <property type="match status" value="1"/>
</dbReference>
<dbReference type="GO" id="GO:0006310">
    <property type="term" value="P:DNA recombination"/>
    <property type="evidence" value="ECO:0007669"/>
    <property type="project" value="UniProtKB-UniRule"/>
</dbReference>
<dbReference type="InterPro" id="IPR036267">
    <property type="entry name" value="RuvA_C_sf"/>
</dbReference>
<dbReference type="InterPro" id="IPR011114">
    <property type="entry name" value="RuvA_C"/>
</dbReference>
<dbReference type="SUPFAM" id="SSF50249">
    <property type="entry name" value="Nucleic acid-binding proteins"/>
    <property type="match status" value="1"/>
</dbReference>
<evidence type="ECO:0000256" key="6">
    <source>
        <dbReference type="HAMAP-Rule" id="MF_00031"/>
    </source>
</evidence>
<comment type="domain">
    <text evidence="6">Has three domains with a flexible linker between the domains II and III and assumes an 'L' shape. Domain III is highly mobile and contacts RuvB.</text>
</comment>
<comment type="subcellular location">
    <subcellularLocation>
        <location evidence="6">Cytoplasm</location>
    </subcellularLocation>
</comment>
<keyword evidence="7" id="KW-0175">Coiled coil</keyword>
<feature type="region of interest" description="Domain I" evidence="6">
    <location>
        <begin position="1"/>
        <end position="64"/>
    </location>
</feature>
<dbReference type="Pfam" id="PF14520">
    <property type="entry name" value="HHH_5"/>
    <property type="match status" value="1"/>
</dbReference>
<comment type="similarity">
    <text evidence="6">Belongs to the RuvA family.</text>
</comment>
<dbReference type="Proteomes" id="UP000199800">
    <property type="component" value="Unassembled WGS sequence"/>
</dbReference>
<dbReference type="GO" id="GO:0009378">
    <property type="term" value="F:four-way junction helicase activity"/>
    <property type="evidence" value="ECO:0007669"/>
    <property type="project" value="InterPro"/>
</dbReference>
<keyword evidence="5 6" id="KW-0234">DNA repair</keyword>
<dbReference type="GO" id="GO:0006281">
    <property type="term" value="P:DNA repair"/>
    <property type="evidence" value="ECO:0007669"/>
    <property type="project" value="UniProtKB-UniRule"/>
</dbReference>
<dbReference type="AlphaFoldDB" id="A0A1I0B486"/>
<feature type="domain" description="Helix-hairpin-helix DNA-binding motif class 1" evidence="8">
    <location>
        <begin position="73"/>
        <end position="92"/>
    </location>
</feature>
<dbReference type="Pfam" id="PF07499">
    <property type="entry name" value="RuvA_C"/>
    <property type="match status" value="1"/>
</dbReference>
<keyword evidence="9" id="KW-0547">Nucleotide-binding</keyword>
<accession>A0A1I0B486</accession>
<comment type="subunit">
    <text evidence="6">Homotetramer. Forms an RuvA(8)-RuvB(12)-Holliday junction (HJ) complex. HJ DNA is sandwiched between 2 RuvA tetramers; dsDNA enters through RuvA and exits via RuvB. An RuvB hexamer assembles on each DNA strand where it exits the tetramer. Each RuvB hexamer is contacted by two RuvA subunits (via domain III) on 2 adjacent RuvB subunits; this complex drives branch migration. In the full resolvosome a probable DNA-RuvA(4)-RuvB(12)-RuvC(2) complex forms which resolves the HJ.</text>
</comment>
<evidence type="ECO:0000256" key="5">
    <source>
        <dbReference type="ARBA" id="ARBA00023204"/>
    </source>
</evidence>
<dbReference type="InterPro" id="IPR000085">
    <property type="entry name" value="RuvA"/>
</dbReference>
<dbReference type="InterPro" id="IPR010994">
    <property type="entry name" value="RuvA_2-like"/>
</dbReference>
<dbReference type="OrthoDB" id="5293449at2"/>
<dbReference type="CDD" id="cd14332">
    <property type="entry name" value="UBA_RuvA_C"/>
    <property type="match status" value="1"/>
</dbReference>
<proteinExistence type="inferred from homology"/>
<keyword evidence="10" id="KW-1185">Reference proteome</keyword>
<keyword evidence="4 6" id="KW-0233">DNA recombination</keyword>
<evidence type="ECO:0000256" key="3">
    <source>
        <dbReference type="ARBA" id="ARBA00023125"/>
    </source>
</evidence>
<dbReference type="InterPro" id="IPR012340">
    <property type="entry name" value="NA-bd_OB-fold"/>
</dbReference>
<dbReference type="GO" id="GO:0000400">
    <property type="term" value="F:four-way junction DNA binding"/>
    <property type="evidence" value="ECO:0007669"/>
    <property type="project" value="UniProtKB-UniRule"/>
</dbReference>